<keyword evidence="2" id="KW-1185">Reference proteome</keyword>
<dbReference type="InterPro" id="IPR050275">
    <property type="entry name" value="PGM_Phosphatase"/>
</dbReference>
<accession>A0ABQ6A557</accession>
<dbReference type="Proteomes" id="UP001156641">
    <property type="component" value="Unassembled WGS sequence"/>
</dbReference>
<dbReference type="InterPro" id="IPR013078">
    <property type="entry name" value="His_Pase_superF_clade-1"/>
</dbReference>
<dbReference type="CDD" id="cd07067">
    <property type="entry name" value="HP_PGM_like"/>
    <property type="match status" value="1"/>
</dbReference>
<dbReference type="PANTHER" id="PTHR48100:SF1">
    <property type="entry name" value="HISTIDINE PHOSPHATASE FAMILY PROTEIN-RELATED"/>
    <property type="match status" value="1"/>
</dbReference>
<dbReference type="PANTHER" id="PTHR48100">
    <property type="entry name" value="BROAD-SPECIFICITY PHOSPHATASE YOR283W-RELATED"/>
    <property type="match status" value="1"/>
</dbReference>
<name>A0ABQ6A557_9PROT</name>
<proteinExistence type="predicted"/>
<comment type="caution">
    <text evidence="1">The sequence shown here is derived from an EMBL/GenBank/DDBJ whole genome shotgun (WGS) entry which is preliminary data.</text>
</comment>
<reference evidence="2" key="1">
    <citation type="journal article" date="2019" name="Int. J. Syst. Evol. Microbiol.">
        <title>The Global Catalogue of Microorganisms (GCM) 10K type strain sequencing project: providing services to taxonomists for standard genome sequencing and annotation.</title>
        <authorList>
            <consortium name="The Broad Institute Genomics Platform"/>
            <consortium name="The Broad Institute Genome Sequencing Center for Infectious Disease"/>
            <person name="Wu L."/>
            <person name="Ma J."/>
        </authorList>
    </citation>
    <scope>NUCLEOTIDE SEQUENCE [LARGE SCALE GENOMIC DNA]</scope>
    <source>
        <strain evidence="2">NBRC 112502</strain>
    </source>
</reference>
<dbReference type="RefSeq" id="WP_284258321.1">
    <property type="nucleotide sequence ID" value="NZ_BSOS01000067.1"/>
</dbReference>
<organism evidence="1 2">
    <name type="scientific">Acidocella aquatica</name>
    <dbReference type="NCBI Taxonomy" id="1922313"/>
    <lineage>
        <taxon>Bacteria</taxon>
        <taxon>Pseudomonadati</taxon>
        <taxon>Pseudomonadota</taxon>
        <taxon>Alphaproteobacteria</taxon>
        <taxon>Acetobacterales</taxon>
        <taxon>Acidocellaceae</taxon>
        <taxon>Acidocella</taxon>
    </lineage>
</organism>
<dbReference type="EMBL" id="BSOS01000067">
    <property type="protein sequence ID" value="GLR67581.1"/>
    <property type="molecule type" value="Genomic_DNA"/>
</dbReference>
<dbReference type="Gene3D" id="3.40.50.1240">
    <property type="entry name" value="Phosphoglycerate mutase-like"/>
    <property type="match status" value="1"/>
</dbReference>
<dbReference type="Pfam" id="PF00300">
    <property type="entry name" value="His_Phos_1"/>
    <property type="match status" value="1"/>
</dbReference>
<evidence type="ECO:0008006" key="3">
    <source>
        <dbReference type="Google" id="ProtNLM"/>
    </source>
</evidence>
<protein>
    <recommendedName>
        <fullName evidence="3">Histidine phosphatase family protein</fullName>
    </recommendedName>
</protein>
<dbReference type="SUPFAM" id="SSF53254">
    <property type="entry name" value="Phosphoglycerate mutase-like"/>
    <property type="match status" value="1"/>
</dbReference>
<sequence length="184" mass="20867">MFLLRHGESYFNLHFSATRVDPGIEDPELTPRGLEQAQAAAARLAGVRLTRMIISPYTRALQTAQPILQNHRLRVDIMHEVRERTAFVCDVGSHPDLLAAKFPHHDFGHLPPHWWHDRRETTEETVGRANAFRARMAARDDDETTVLVSHWGFILALTGISAGNGEILEYDPKTPAPEQIVWHP</sequence>
<evidence type="ECO:0000313" key="1">
    <source>
        <dbReference type="EMBL" id="GLR67581.1"/>
    </source>
</evidence>
<evidence type="ECO:0000313" key="2">
    <source>
        <dbReference type="Proteomes" id="UP001156641"/>
    </source>
</evidence>
<gene>
    <name evidence="1" type="ORF">GCM10010909_22620</name>
</gene>
<dbReference type="InterPro" id="IPR029033">
    <property type="entry name" value="His_PPase_superfam"/>
</dbReference>
<dbReference type="SMART" id="SM00855">
    <property type="entry name" value="PGAM"/>
    <property type="match status" value="1"/>
</dbReference>